<keyword evidence="27" id="KW-0449">Lipoprotein</keyword>
<proteinExistence type="inferred from homology"/>
<evidence type="ECO:0000256" key="8">
    <source>
        <dbReference type="ARBA" id="ARBA00022723"/>
    </source>
</evidence>
<feature type="disulfide bond" evidence="20">
    <location>
        <begin position="2685"/>
        <end position="2703"/>
    </location>
</feature>
<feature type="disulfide bond" evidence="20">
    <location>
        <begin position="914"/>
        <end position="932"/>
    </location>
</feature>
<feature type="repeat" description="LDL-receptor class B" evidence="21">
    <location>
        <begin position="2018"/>
        <end position="2061"/>
    </location>
</feature>
<dbReference type="Pfam" id="PF24468">
    <property type="entry name" value="EGF_LRP2"/>
    <property type="match status" value="1"/>
</dbReference>
<feature type="transmembrane region" description="Helical" evidence="23">
    <location>
        <begin position="4233"/>
        <end position="4256"/>
    </location>
</feature>
<dbReference type="Pfam" id="PF14670">
    <property type="entry name" value="FXa_inhibition"/>
    <property type="match status" value="2"/>
</dbReference>
<feature type="disulfide bond" evidence="19">
    <location>
        <begin position="4188"/>
        <end position="4205"/>
    </location>
</feature>
<keyword evidence="14 19" id="KW-1015">Disulfide bond</keyword>
<evidence type="ECO:0000256" key="1">
    <source>
        <dbReference type="ARBA" id="ARBA00004251"/>
    </source>
</evidence>
<keyword evidence="9 24" id="KW-0732">Signal</keyword>
<keyword evidence="4 19" id="KW-0245">EGF-like domain</keyword>
<comment type="caution">
    <text evidence="19">Lacks conserved residue(s) required for the propagation of feature annotation.</text>
</comment>
<dbReference type="InterPro" id="IPR000033">
    <property type="entry name" value="LDLR_classB_rpt"/>
</dbReference>
<dbReference type="PROSITE" id="PS50068">
    <property type="entry name" value="LDLRA_2"/>
    <property type="match status" value="32"/>
</dbReference>
<feature type="disulfide bond" evidence="20">
    <location>
        <begin position="3659"/>
        <end position="3677"/>
    </location>
</feature>
<dbReference type="InterPro" id="IPR023415">
    <property type="entry name" value="LDLR_class-A_CS"/>
</dbReference>
<evidence type="ECO:0000256" key="16">
    <source>
        <dbReference type="ARBA" id="ARBA00023176"/>
    </source>
</evidence>
<gene>
    <name evidence="27" type="primary">LOC106154067</name>
</gene>
<feature type="disulfide bond" evidence="20">
    <location>
        <begin position="3701"/>
        <end position="3719"/>
    </location>
</feature>
<keyword evidence="17" id="KW-0325">Glycoprotein</keyword>
<dbReference type="FunFam" id="4.10.400.10:FF:000065">
    <property type="entry name" value="Transmembrane protease serine 7"/>
    <property type="match status" value="2"/>
</dbReference>
<feature type="disulfide bond" evidence="20">
    <location>
        <begin position="3738"/>
        <end position="3750"/>
    </location>
</feature>
<keyword evidence="16" id="KW-0168">Coated pit</keyword>
<dbReference type="KEGG" id="lak:106154067"/>
<dbReference type="GO" id="GO:0042562">
    <property type="term" value="F:hormone binding"/>
    <property type="evidence" value="ECO:0007669"/>
    <property type="project" value="TreeGrafter"/>
</dbReference>
<feature type="repeat" description="LDL-receptor class B" evidence="21">
    <location>
        <begin position="1290"/>
        <end position="1332"/>
    </location>
</feature>
<dbReference type="SUPFAM" id="SSF57424">
    <property type="entry name" value="LDL receptor-like module"/>
    <property type="match status" value="31"/>
</dbReference>
<feature type="disulfide bond" evidence="20">
    <location>
        <begin position="2522"/>
        <end position="2540"/>
    </location>
</feature>
<feature type="disulfide bond" evidence="20">
    <location>
        <begin position="3451"/>
        <end position="3469"/>
    </location>
</feature>
<evidence type="ECO:0000256" key="21">
    <source>
        <dbReference type="PROSITE-ProRule" id="PRU00461"/>
    </source>
</evidence>
<feature type="disulfide bond" evidence="20">
    <location>
        <begin position="3401"/>
        <end position="3413"/>
    </location>
</feature>
<evidence type="ECO:0000256" key="24">
    <source>
        <dbReference type="SAM" id="SignalP"/>
    </source>
</evidence>
<dbReference type="FunFam" id="4.10.400.10:FF:000002">
    <property type="entry name" value="Low-density lipoprotein receptor-related protein 1"/>
    <property type="match status" value="1"/>
</dbReference>
<feature type="repeat" description="LDL-receptor class B" evidence="21">
    <location>
        <begin position="3056"/>
        <end position="3098"/>
    </location>
</feature>
<evidence type="ECO:0000256" key="5">
    <source>
        <dbReference type="ARBA" id="ARBA00022553"/>
    </source>
</evidence>
<dbReference type="GeneID" id="106154067"/>
<feature type="disulfide bond" evidence="20">
    <location>
        <begin position="2789"/>
        <end position="2804"/>
    </location>
</feature>
<dbReference type="SMART" id="SM00181">
    <property type="entry name" value="EGF"/>
    <property type="match status" value="20"/>
</dbReference>
<dbReference type="STRING" id="7574.A0A1S3HE25"/>
<evidence type="ECO:0000313" key="27">
    <source>
        <dbReference type="RefSeq" id="XP_013383756.1"/>
    </source>
</evidence>
<feature type="disulfide bond" evidence="20">
    <location>
        <begin position="2899"/>
        <end position="2917"/>
    </location>
</feature>
<dbReference type="InterPro" id="IPR056588">
    <property type="entry name" value="EGF_LRP2"/>
</dbReference>
<keyword evidence="11" id="KW-0106">Calcium</keyword>
<dbReference type="InterPro" id="IPR009030">
    <property type="entry name" value="Growth_fac_rcpt_cys_sf"/>
</dbReference>
<evidence type="ECO:0000256" key="15">
    <source>
        <dbReference type="ARBA" id="ARBA00023170"/>
    </source>
</evidence>
<feature type="disulfide bond" evidence="20">
    <location>
        <begin position="965"/>
        <end position="980"/>
    </location>
</feature>
<feature type="disulfide bond" evidence="20">
    <location>
        <begin position="1044"/>
        <end position="1059"/>
    </location>
</feature>
<feature type="disulfide bond" evidence="20">
    <location>
        <begin position="86"/>
        <end position="101"/>
    </location>
</feature>
<dbReference type="FunFam" id="2.10.25.10:FF:000009">
    <property type="entry name" value="Low-density lipoprotein receptor isoform 1"/>
    <property type="match status" value="1"/>
</dbReference>
<keyword evidence="15 27" id="KW-0675">Receptor</keyword>
<feature type="disulfide bond" evidence="20">
    <location>
        <begin position="3408"/>
        <end position="3426"/>
    </location>
</feature>
<dbReference type="Gene3D" id="2.120.10.30">
    <property type="entry name" value="TolB, C-terminal domain"/>
    <property type="match status" value="8"/>
</dbReference>
<dbReference type="Proteomes" id="UP000085678">
    <property type="component" value="Unplaced"/>
</dbReference>
<dbReference type="FunFam" id="4.10.400.10:FF:000034">
    <property type="entry name" value="Low-density lipoprotein receptor-related protein 2"/>
    <property type="match status" value="1"/>
</dbReference>
<feature type="disulfide bond" evidence="20">
    <location>
        <begin position="2678"/>
        <end position="2690"/>
    </location>
</feature>
<keyword evidence="5" id="KW-0597">Phosphoprotein</keyword>
<feature type="disulfide bond" evidence="20">
    <location>
        <begin position="3757"/>
        <end position="3772"/>
    </location>
</feature>
<dbReference type="PROSITE" id="PS51120">
    <property type="entry name" value="LDLRB"/>
    <property type="match status" value="21"/>
</dbReference>
<feature type="disulfide bond" evidence="20">
    <location>
        <begin position="3381"/>
        <end position="3396"/>
    </location>
</feature>
<feature type="disulfide bond" evidence="20">
    <location>
        <begin position="907"/>
        <end position="919"/>
    </location>
</feature>
<feature type="repeat" description="LDL-receptor class B" evidence="21">
    <location>
        <begin position="312"/>
        <end position="354"/>
    </location>
</feature>
<evidence type="ECO:0000256" key="6">
    <source>
        <dbReference type="ARBA" id="ARBA00022583"/>
    </source>
</evidence>
<feature type="chain" id="PRO_5010273521" evidence="24">
    <location>
        <begin position="21"/>
        <end position="4397"/>
    </location>
</feature>
<keyword evidence="26" id="KW-1185">Reference proteome</keyword>
<feature type="repeat" description="LDL-receptor class B" evidence="21">
    <location>
        <begin position="724"/>
        <end position="766"/>
    </location>
</feature>
<feature type="disulfide bond" evidence="20">
    <location>
        <begin position="3745"/>
        <end position="3763"/>
    </location>
</feature>
<feature type="disulfide bond" evidence="20">
    <location>
        <begin position="3362"/>
        <end position="3374"/>
    </location>
</feature>
<dbReference type="Pfam" id="PF00058">
    <property type="entry name" value="Ldl_recept_b"/>
    <property type="match status" value="9"/>
</dbReference>
<dbReference type="InterPro" id="IPR000742">
    <property type="entry name" value="EGF"/>
</dbReference>
<feature type="repeat" description="LDL-receptor class B" evidence="21">
    <location>
        <begin position="1422"/>
        <end position="1466"/>
    </location>
</feature>
<dbReference type="GO" id="GO:0043226">
    <property type="term" value="C:organelle"/>
    <property type="evidence" value="ECO:0007669"/>
    <property type="project" value="UniProtKB-ARBA"/>
</dbReference>
<feature type="domain" description="EGF-like" evidence="25">
    <location>
        <begin position="4182"/>
        <end position="4217"/>
    </location>
</feature>
<feature type="repeat" description="LDL-receptor class B" evidence="21">
    <location>
        <begin position="269"/>
        <end position="311"/>
    </location>
</feature>
<feature type="region of interest" description="Disordered" evidence="22">
    <location>
        <begin position="4338"/>
        <end position="4368"/>
    </location>
</feature>
<comment type="similarity">
    <text evidence="2">Belongs to the LDLR family.</text>
</comment>
<dbReference type="FunFam" id="2.120.10.30:FF:000035">
    <property type="entry name" value="Low-density lipoprotein receptor-related protein 2"/>
    <property type="match status" value="2"/>
</dbReference>
<feature type="repeat" description="LDL-receptor class B" evidence="21">
    <location>
        <begin position="2334"/>
        <end position="2377"/>
    </location>
</feature>
<dbReference type="FunFam" id="2.10.25.10:FF:000005">
    <property type="entry name" value="Fibrillin 2"/>
    <property type="match status" value="1"/>
</dbReference>
<keyword evidence="12 23" id="KW-1133">Transmembrane helix</keyword>
<dbReference type="InParanoid" id="A0A1S3HE25"/>
<dbReference type="Pfam" id="PF12662">
    <property type="entry name" value="cEGF"/>
    <property type="match status" value="1"/>
</dbReference>
<dbReference type="InterPro" id="IPR026823">
    <property type="entry name" value="cEGF"/>
</dbReference>
<dbReference type="FunFam" id="4.10.400.10:FF:000001">
    <property type="entry name" value="Low-density lipoprotein receptor-related protein 1"/>
    <property type="match status" value="2"/>
</dbReference>
<feature type="disulfide bond" evidence="20">
    <location>
        <begin position="926"/>
        <end position="941"/>
    </location>
</feature>
<dbReference type="InterPro" id="IPR018097">
    <property type="entry name" value="EGF_Ca-bd_CS"/>
</dbReference>
<dbReference type="FunCoup" id="A0A1S3HE25">
    <property type="interactions" value="59"/>
</dbReference>
<dbReference type="GO" id="GO:0043235">
    <property type="term" value="C:receptor complex"/>
    <property type="evidence" value="ECO:0007669"/>
    <property type="project" value="TreeGrafter"/>
</dbReference>
<comment type="subcellular location">
    <subcellularLocation>
        <location evidence="1">Cell membrane</location>
        <topology evidence="1">Single-pass type I membrane protein</topology>
    </subcellularLocation>
    <subcellularLocation>
        <location evidence="18">Membrane</location>
        <location evidence="18">Coated pit</location>
    </subcellularLocation>
</comment>
<feature type="repeat" description="LDL-receptor class B" evidence="21">
    <location>
        <begin position="1973"/>
        <end position="2017"/>
    </location>
</feature>
<feature type="disulfide bond" evidence="20">
    <location>
        <begin position="3567"/>
        <end position="3579"/>
    </location>
</feature>
<evidence type="ECO:0000256" key="22">
    <source>
        <dbReference type="SAM" id="MobiDB-lite"/>
    </source>
</evidence>
<feature type="repeat" description="LDL-receptor class B" evidence="21">
    <location>
        <begin position="2062"/>
        <end position="2103"/>
    </location>
</feature>
<dbReference type="SMART" id="SM00179">
    <property type="entry name" value="EGF_CA"/>
    <property type="match status" value="7"/>
</dbReference>
<reference evidence="27" key="1">
    <citation type="submission" date="2025-08" db="UniProtKB">
        <authorList>
            <consortium name="RefSeq"/>
        </authorList>
    </citation>
    <scope>IDENTIFICATION</scope>
    <source>
        <tissue evidence="27">Gonads</tissue>
    </source>
</reference>
<feature type="repeat" description="LDL-receptor class B" evidence="21">
    <location>
        <begin position="3955"/>
        <end position="3997"/>
    </location>
</feature>
<sequence>MKARGAVGVFLLALIHVSVATCPDGSCDAQSFPCNNTCSCIPSTWRCDHDDDCGDGSDEYNCTYPACNGDQFQCGNKKCTFQSWVCDGANDCGDNSDEQGCGFYSCGPEEWPCTEDGMCINITKVCDRNRDCMRGSDEATSCSGTFCSALSCDHHCQPTPTGGTCYCNTGFTLDPADNRTCVDFDECSYFGPWSCDQTCQNTNGGYTCGCHTGYTLQGTKKCVAPNSSSMKLMFGKGTTIYEVDKNGNRNNGVNVQSAVDALDYHLTSNKMYWSDTKNAKIYEASMDGSNRKELNIKGVSDPVDVAVDWIGNNLYVVDLAGQRIDLITLDGQHQRNLITVDIWQPTSVAVDPTSGYMFFTDHGKWTKRHFSKVERAFMDGSHRHVLATEKVTAPTSVCLDHVNKRVYWSDYKMERIESVSYTGQHRRIILSGVRHLPNPRSLTVFEDRLYAVDWTKLAILSISKSEDSASSLYNYGSNHDGKMRGLKVKHSARQPQVSNPCAGAGCDHMCVVTHTTDSGLGYRCMCDIGYQITNDQKTCTKIDKFLIAVSTNRIRGIPLEDAVSYTVDAMYPVYSLISSFIGTDYHAESNYIYYSDVTLDAISRVKTDGTGKESVIVNNLVTVEGLAVDWVAKNLYYTDHGSGTVTVVSLSNFGWTRIIISNLGNPRAIVTDPASGYIFWTEWLRSSDVGPRIGRAYGDGSNVTYIREHELGWPNGIDVDRTARRVYWCDALFDRIQHCRYDGSDLRTLSGHTISHPFGLAVYGDYLYFTDWRLESIMRINKTAPSLRSEIPVRTGIPNLMEVRVFDPALQTKPARHHCVQPVNGACSHFCLPVPPQGRHCGCPYGMKLDRDARTCITNPDEPVLTGCPSGNFQCNNGRCLRGSYQCDGDNDCLDNSDEEGCPPKTCSSSEFQCNNGKCVMSRWRCDGDNDCGDMTDELGCPNVTCDSFEFRCSNNLCIPMNDRCDSDNDCLDGSDEIGCGDKTCGPDEYQCSNGPCIPLSWVCNGYINCQDRGDEADCPIKNCSSSEFQCRNKHECITIIYRCDGAPDCEDRTDEMDCPTRPPGGCHSNEFQCRNGGGCIPGNWKCDREEDCLDGSDESDCDSSIATCPADKFRCDNGRCIYRSWICDSDNDCGDGSDEDIRHNCPPKPFQCPPGQWLCPDGLRVCVNISQVCDGQPDCPRGHDESPVCNTNTCYDSNGGCSNMCRQTPFGAECFCPSGQVLNGTKTCMDEDECEIPGKCSQTYSNDTAFIFTSNRQNIYRSDLKQWNYEVLPITGTNIIAVEVDVAGGQLFYADSRANKIYHCNVNGTDCKVLFESGVDVTEGLAVDWVGRNIYWTDYVLETIEVATLDGRYRTVLFGDNVTNPRAIALDPREGQRLMFWTDWGQNPRIERAGMDGSGRVSIVTTKLFWPNGLAIDLPTKRLYFCDAHMDYIEFVNYDGTGRHQVIANSHFLRHPHAMTIFEDNVYWTDRLNNQLNRCSKFTCDTKTIVIKNMNQPLGVAAFHSLRQPTSSNPCAQNGCSHLCLLSPDPNQSYKCACPVGMKLDSSAHNCQQAHDEFLMYIQAGQIGGSTFTNPGEATDMFVPVVGLTGGWDMDFDSKEGFVYWIEYSEQSGEGSVKRRKLTGENRTDFAPSAFVSSSYSLAIDWLSQNMYWGSIEDSTINVIQLNSDQHYRKIILRNSGNVTGVGHPVSICVDPIEGKLYWLDEGFASVPRKVASMYMDGSNPTVLVSDNLFELGYITLDAANQALYWSQGSHETIEKYDLGTGTRSSFLSGLSHPTGLTIRNDKLYYADQNYEAIYEVAMAAGHAKTRLKNNLEKLKSLMVYKERHNQGQSNGCSSNNGGCQHLCLPNGKSSRTCACTIGYTLQGDTQCTAVNSFAIVSQLTSIRGYSLASDLQEEAMVPIGEKGRNALQIAVHISSGSIYWCDSVRSGSNKTSGIRKVKQDGSGYEDIISSGIGVNGVRGMALDWVAGNIYFTNAMAIETYIEACRLDGSNRLTLLRTQFDKPRSMAVNPIKRYLYWTDYGQSPKIERSHLDGSNRTVIVSTGVSIPRGITVDITTHHVYWVDSVVDAIQRVTFSGGSRQYIRSNLPSPFSLAVFQDNVYWVDRNLKRIFKASKNVGNTTAPVVVQSNMEYLRDIVIYDASVQPQVTSPCSTNNGGCEQLCFALPSATVPTCRCAVGVLNTDGKSCKEASEYLVFAMTSEIRSLHLNPDDHSQPFMPITNLEGAVGLDFDYSTGTIYFTQVRGRKLSKVDLSNTGQVSDFVAHANRTIDGTTQELYSPEGVAFDWVNKKVYWSDYAIHRIFSMNLDRSNRVTLIVADNPRAIVLDPCRGHMYWTDWGKSPKIERATMAGQQRTAIISTGLGWPNGLTIDFEEGKMYWADALMQKIERSALDGQYREVIMETAIHPFALTVFGYYIYWTDWKLAGVYRAEKHTGANLTPMIQGLPNRPMDIHVYTAQRQACTTSACAINNGGCSHSCHPGPNGQAECQCDDFTNTKLANDNKMCVPSNATCASDRFTCMNGKCLPPEFACDLDNDCGDLSDENPNFCADHTCPPHKFVCGNGRCINLSWRCDHDNDCRDNSDEDGCTFPTCPPDSFTCANFRCITQAQVCDEIDHCNDGNATDEHGCPPTTCAPGMAKCANSNVCISRRWLCDGDNDCTDGSDENPTFCASEPCLEGDFRCSTGRCLPANWHCDGDRDCPGGEDEPADYCNHPNRTCYGNQFTCDNGRCVSIRWVCDGDNDCQDGSDEDEARHNCADRTCPPDTFHCQSNRDAGRYSCIPLALRCNRRSDCIGGEDEAGCPPGTCPKNQFTCSNGVCIDRGWVCDHDNDCGDMSDEPSNCTHATCSAEQFTCNNKRCIPQRWVCDGDNDCLDNSDEQESMCLTPAPTCPAGQFRCNNGDCIQYQFVCNKVNDCPDMSDEQHCGVDECAEVVSNQCEHDCVNTVTSFHCTCRTGYTLRTDRKTCRDINECEETPWVCSQLCENTVGSYHCKCVDGYLETADRRTCKRRDNIEPYIVFTNRYYIRKLSLDGQDYQLVKQGLGSAVALDFDVKEDMVYFIDVTTHRIYRMHTNGSDVEVIIRHNVPNGEGMAVDWIGRKLYWVDYQLEQMFVSELNGTSRKTLLSTEMSNPRAVAADPSTGYIYWTDWGHIPYIARVGMDGTNRSSVITEKLGWPNSLTIDYVTRKMWWADAHLDYIEYANLDGSNRQLVISGVRIAHIFAIAVFEDWIYWTDWNHLSIEKAHKYTGANQTSLVNTIHRPMDLKVMHPLQQKQGPNPCGDNNGGCSHLCLITPGGAGFRCDCPDYFLLATDNKTCIANCTDRQFRCGITDDRCIPLIWKCDKEKDCNDGSDEPADCPDRHCPVGKFQCDNLNCTFPFQVCDQKDDCGDGSDERDCDQKECDPNAFRCSNNKCIPRSWVCDNADDCGDGSDETPANPDCELRTCEADQFKCTNGRCISASWKCDVDDDCGDGSDELNCEEGPCLQGWFNCQTNYRCIPMWAVCDGSDDCHDNSDELSENCPACHPTGDFSCSNNRCIPIRWRCDFDNDCGDNSDENPALCASLYRDCSESEFRCKNNKCIPGRWRCDHDNDCGDNSDEDVEMCKHEYTCMEDQFSCNSGHCVSKAAICDGVRDCLDTSDETNCTTRFPGRYCPVNVFGCDNTICIPNEWRCDGDDDCGDDSDERPQVCASIQCPETTRFRCDNFKCIPRWRLCDKVDNCGDGSDENNHDLCTPPPAQCTEQQYKCENKKCVTADKICDNVDDCGDSSDENGCHKDGATCDINNGGCEQNCTMLSQGGYLCSCFDGYKISLTDRKSCDDVDECASWGNNCPQQCSNLKGTYKCQCAAGFTDTSSRGTKCRGTGAASVFLFSAGHEIRQFRPNVKNMEYIDTIMTEQRVQAIDFDPAGRTVYWSDSSLKTLKRAYIPDDPTIQGHAQDLQIIGIEQAEGIAFDWVAKNLYWTDAKKGGIYVVTSDGRYKKTLVKDRMVHPASIAVNPSLGWMYWTDLGGSSPRIEAAWMNGGNRSILINQRLGNPTGITIDYTMNNRVYWCDSKENKIESMNADGTGRVVVVSVGLNHPFSMDVFESSMYWVSQQEGKVMEMDKFGRGINRTLQSGLLMPTDIKVFQQNRYDLAIKNRCSSKGCWPLCLLTPGGATCVCPDGADFKDANKTICDAAEETVKPTPSQTCPCKNGGKCKLDPETGGLVCLCLNNYYGEYCEKEPSAFTGADANSQTAAIVVPIILVVILLVVIIVVFLFLRRRSMNKALHSTGGGEFRPGAPAGTVAFHGGNDVAISTPDFVYDSSVAQNGDAMEPEYNKTENFEDYNKPTNFSNPMYDNITGLEPAKPPKKKDMTSPTHSNGVADNQSSEITVHIPHKELCPSVTENDYDTDVLVANTDL</sequence>
<feature type="disulfide bond" evidence="20">
    <location>
        <begin position="2849"/>
        <end position="2861"/>
    </location>
</feature>
<feature type="disulfide bond" evidence="20">
    <location>
        <begin position="946"/>
        <end position="958"/>
    </location>
</feature>
<feature type="disulfide bond" evidence="20">
    <location>
        <begin position="1087"/>
        <end position="1102"/>
    </location>
</feature>
<feature type="disulfide bond" evidence="20">
    <location>
        <begin position="3531"/>
        <end position="3549"/>
    </location>
</feature>
<evidence type="ECO:0000256" key="9">
    <source>
        <dbReference type="ARBA" id="ARBA00022729"/>
    </source>
</evidence>
<dbReference type="InterPro" id="IPR002172">
    <property type="entry name" value="LDrepeatLR_classA_rpt"/>
</dbReference>
<feature type="repeat" description="LDL-receptor class B" evidence="21">
    <location>
        <begin position="404"/>
        <end position="448"/>
    </location>
</feature>
<evidence type="ECO:0000256" key="17">
    <source>
        <dbReference type="ARBA" id="ARBA00023180"/>
    </source>
</evidence>
<dbReference type="PROSITE" id="PS01187">
    <property type="entry name" value="EGF_CA"/>
    <property type="match status" value="3"/>
</dbReference>
<feature type="disulfide bond" evidence="20">
    <location>
        <begin position="2575"/>
        <end position="2590"/>
    </location>
</feature>
<feature type="disulfide bond" evidence="20">
    <location>
        <begin position="1109"/>
        <end position="1121"/>
    </location>
</feature>
<dbReference type="SMART" id="SM00135">
    <property type="entry name" value="LY"/>
    <property type="match status" value="39"/>
</dbReference>
<feature type="disulfide bond" evidence="20">
    <location>
        <begin position="992"/>
        <end position="1010"/>
    </location>
</feature>
<feature type="disulfide bond" evidence="20">
    <location>
        <begin position="2563"/>
        <end position="2581"/>
    </location>
</feature>
<feature type="disulfide bond" evidence="20">
    <location>
        <begin position="74"/>
        <end position="92"/>
    </location>
</feature>
<evidence type="ECO:0000256" key="3">
    <source>
        <dbReference type="ARBA" id="ARBA00022475"/>
    </source>
</evidence>
<dbReference type="FunFam" id="4.10.400.10:FF:000005">
    <property type="entry name" value="low-density lipoprotein receptor-related protein 1B"/>
    <property type="match status" value="3"/>
</dbReference>
<dbReference type="CDD" id="cd00112">
    <property type="entry name" value="LDLa"/>
    <property type="match status" value="29"/>
</dbReference>
<feature type="disulfide bond" evidence="19">
    <location>
        <begin position="4207"/>
        <end position="4216"/>
    </location>
</feature>
<dbReference type="InterPro" id="IPR000152">
    <property type="entry name" value="EGF-type_Asp/Asn_hydroxyl_site"/>
</dbReference>
<protein>
    <submittedName>
        <fullName evidence="27">Low-density lipoprotein receptor-related protein 2</fullName>
    </submittedName>
</protein>
<dbReference type="Pfam" id="PF07645">
    <property type="entry name" value="EGF_CA"/>
    <property type="match status" value="2"/>
</dbReference>
<keyword evidence="10" id="KW-0677">Repeat</keyword>
<feature type="disulfide bond" evidence="20">
    <location>
        <begin position="3369"/>
        <end position="3387"/>
    </location>
</feature>
<feature type="disulfide bond" evidence="20">
    <location>
        <begin position="3444"/>
        <end position="3456"/>
    </location>
</feature>
<evidence type="ECO:0000256" key="20">
    <source>
        <dbReference type="PROSITE-ProRule" id="PRU00124"/>
    </source>
</evidence>
<evidence type="ECO:0000256" key="10">
    <source>
        <dbReference type="ARBA" id="ARBA00022737"/>
    </source>
</evidence>
<dbReference type="GO" id="GO:0006898">
    <property type="term" value="P:receptor-mediated endocytosis"/>
    <property type="evidence" value="ECO:0007669"/>
    <property type="project" value="TreeGrafter"/>
</dbReference>
<dbReference type="InterPro" id="IPR001881">
    <property type="entry name" value="EGF-like_Ca-bd_dom"/>
</dbReference>
<dbReference type="InterPro" id="IPR051221">
    <property type="entry name" value="LDLR-related"/>
</dbReference>
<dbReference type="OrthoDB" id="21182at2759"/>
<keyword evidence="8" id="KW-0479">Metal-binding</keyword>
<evidence type="ECO:0000256" key="23">
    <source>
        <dbReference type="SAM" id="Phobius"/>
    </source>
</evidence>
<keyword evidence="13 23" id="KW-0472">Membrane</keyword>
<feature type="repeat" description="LDL-receptor class B" evidence="21">
    <location>
        <begin position="3099"/>
        <end position="3141"/>
    </location>
</feature>
<feature type="disulfide bond" evidence="20">
    <location>
        <begin position="2556"/>
        <end position="2568"/>
    </location>
</feature>
<evidence type="ECO:0000256" key="12">
    <source>
        <dbReference type="ARBA" id="ARBA00022989"/>
    </source>
</evidence>
<dbReference type="SUPFAM" id="SSF57184">
    <property type="entry name" value="Growth factor receptor domain"/>
    <property type="match status" value="3"/>
</dbReference>
<feature type="disulfide bond" evidence="20">
    <location>
        <begin position="953"/>
        <end position="971"/>
    </location>
</feature>
<feature type="disulfide bond" evidence="20">
    <location>
        <begin position="3574"/>
        <end position="3592"/>
    </location>
</feature>
<dbReference type="PANTHER" id="PTHR22722">
    <property type="entry name" value="LOW-DENSITY LIPOPROTEIN RECEPTOR-RELATED PROTEIN 2-RELATED"/>
    <property type="match status" value="1"/>
</dbReference>
<keyword evidence="7 23" id="KW-0812">Transmembrane</keyword>
<evidence type="ECO:0000313" key="26">
    <source>
        <dbReference type="Proteomes" id="UP000085678"/>
    </source>
</evidence>
<evidence type="ECO:0000256" key="18">
    <source>
        <dbReference type="ARBA" id="ARBA00037878"/>
    </source>
</evidence>
<feature type="disulfide bond" evidence="20">
    <location>
        <begin position="2809"/>
        <end position="2821"/>
    </location>
</feature>
<evidence type="ECO:0000256" key="13">
    <source>
        <dbReference type="ARBA" id="ARBA00023136"/>
    </source>
</evidence>
<evidence type="ECO:0000256" key="7">
    <source>
        <dbReference type="ARBA" id="ARBA00022692"/>
    </source>
</evidence>
<evidence type="ECO:0000256" key="4">
    <source>
        <dbReference type="ARBA" id="ARBA00022536"/>
    </source>
</evidence>
<feature type="disulfide bond" evidence="20">
    <location>
        <begin position="2892"/>
        <end position="2904"/>
    </location>
</feature>
<dbReference type="InterPro" id="IPR011042">
    <property type="entry name" value="6-blade_b-propeller_TolB-like"/>
</dbReference>
<dbReference type="CDD" id="cd00054">
    <property type="entry name" value="EGF_CA"/>
    <property type="match status" value="3"/>
</dbReference>
<feature type="disulfide bond" evidence="20">
    <location>
        <begin position="2515"/>
        <end position="2527"/>
    </location>
</feature>
<evidence type="ECO:0000256" key="14">
    <source>
        <dbReference type="ARBA" id="ARBA00023157"/>
    </source>
</evidence>
<keyword evidence="6" id="KW-0254">Endocytosis</keyword>
<feature type="disulfide bond" evidence="20">
    <location>
        <begin position="887"/>
        <end position="902"/>
    </location>
</feature>
<feature type="repeat" description="LDL-receptor class B" evidence="21">
    <location>
        <begin position="1333"/>
        <end position="1375"/>
    </location>
</feature>
<dbReference type="FunFam" id="4.10.400.10:FF:000011">
    <property type="entry name" value="Low-density lipoprotein receptor-related protein 1"/>
    <property type="match status" value="2"/>
</dbReference>
<feature type="domain" description="EGF-like" evidence="25">
    <location>
        <begin position="2927"/>
        <end position="2968"/>
    </location>
</feature>
<dbReference type="PRINTS" id="PR00261">
    <property type="entry name" value="LDLRECEPTOR"/>
</dbReference>
<feature type="signal peptide" evidence="24">
    <location>
        <begin position="1"/>
        <end position="20"/>
    </location>
</feature>
<feature type="compositionally biased region" description="Polar residues" evidence="22">
    <location>
        <begin position="4352"/>
        <end position="4368"/>
    </location>
</feature>
<feature type="disulfide bond" evidence="20">
    <location>
        <begin position="2595"/>
        <end position="2607"/>
    </location>
</feature>
<evidence type="ECO:0000256" key="11">
    <source>
        <dbReference type="ARBA" id="ARBA00022837"/>
    </source>
</evidence>
<dbReference type="Gene3D" id="4.10.400.10">
    <property type="entry name" value="Low-density Lipoprotein Receptor"/>
    <property type="match status" value="32"/>
</dbReference>
<feature type="repeat" description="LDL-receptor class B" evidence="21">
    <location>
        <begin position="590"/>
        <end position="632"/>
    </location>
</feature>
<feature type="disulfide bond" evidence="20">
    <location>
        <begin position="3628"/>
        <end position="3643"/>
    </location>
</feature>
<evidence type="ECO:0000256" key="2">
    <source>
        <dbReference type="ARBA" id="ARBA00009939"/>
    </source>
</evidence>
<feature type="disulfide bond" evidence="20">
    <location>
        <begin position="2856"/>
        <end position="2874"/>
    </location>
</feature>
<evidence type="ECO:0000259" key="25">
    <source>
        <dbReference type="PROSITE" id="PS50026"/>
    </source>
</evidence>
<feature type="repeat" description="LDL-receptor class B" evidence="21">
    <location>
        <begin position="4044"/>
        <end position="4086"/>
    </location>
</feature>
<feature type="disulfide bond" evidence="20">
    <location>
        <begin position="47"/>
        <end position="62"/>
    </location>
</feature>
<feature type="repeat" description="LDL-receptor class B" evidence="21">
    <location>
        <begin position="1378"/>
        <end position="1421"/>
    </location>
</feature>
<dbReference type="PROSITE" id="PS00010">
    <property type="entry name" value="ASX_HYDROXYL"/>
    <property type="match status" value="2"/>
</dbReference>
<dbReference type="FunFam" id="2.120.10.30:FF:000241">
    <property type="entry name" value="Low-density lipoprotein receptor-related protein 6"/>
    <property type="match status" value="6"/>
</dbReference>
<feature type="disulfide bond" evidence="20">
    <location>
        <begin position="2816"/>
        <end position="2834"/>
    </location>
</feature>
<feature type="disulfide bond" evidence="20">
    <location>
        <begin position="1004"/>
        <end position="1019"/>
    </location>
</feature>
<feature type="disulfide bond" evidence="20">
    <location>
        <begin position="3652"/>
        <end position="3664"/>
    </location>
</feature>
<evidence type="ECO:0000256" key="19">
    <source>
        <dbReference type="PROSITE-ProRule" id="PRU00076"/>
    </source>
</evidence>
<dbReference type="PANTHER" id="PTHR22722:SF14">
    <property type="entry name" value="MEGALIN, ISOFORM A"/>
    <property type="match status" value="1"/>
</dbReference>
<dbReference type="PROSITE" id="PS01186">
    <property type="entry name" value="EGF_2"/>
    <property type="match status" value="3"/>
</dbReference>
<feature type="disulfide bond" evidence="20">
    <location>
        <begin position="1116"/>
        <end position="1134"/>
    </location>
</feature>
<dbReference type="SMART" id="SM00192">
    <property type="entry name" value="LDLa"/>
    <property type="match status" value="32"/>
</dbReference>
<dbReference type="FunFam" id="4.10.400.10:FF:000004">
    <property type="entry name" value="Low-density lipoprotein receptor-related protein 1"/>
    <property type="match status" value="1"/>
</dbReference>
<feature type="disulfide bond" evidence="20">
    <location>
        <begin position="2728"/>
        <end position="2746"/>
    </location>
</feature>
<feature type="disulfide bond" evidence="20">
    <location>
        <begin position="985"/>
        <end position="997"/>
    </location>
</feature>
<feature type="repeat" description="LDL-receptor class B" evidence="21">
    <location>
        <begin position="3186"/>
        <end position="3229"/>
    </location>
</feature>
<feature type="repeat" description="LDL-receptor class B" evidence="21">
    <location>
        <begin position="3142"/>
        <end position="3185"/>
    </location>
</feature>
<feature type="disulfide bond" evidence="20">
    <location>
        <begin position="2911"/>
        <end position="2926"/>
    </location>
</feature>
<feature type="domain" description="EGF-like" evidence="25">
    <location>
        <begin position="3818"/>
        <end position="3854"/>
    </location>
</feature>
<feature type="repeat" description="LDL-receptor class B" evidence="21">
    <location>
        <begin position="3998"/>
        <end position="4042"/>
    </location>
</feature>
<dbReference type="RefSeq" id="XP_013383756.1">
    <property type="nucleotide sequence ID" value="XM_013528302.1"/>
</dbReference>
<accession>A0A1S3HE25</accession>
<dbReference type="GO" id="GO:0016324">
    <property type="term" value="C:apical plasma membrane"/>
    <property type="evidence" value="ECO:0007669"/>
    <property type="project" value="TreeGrafter"/>
</dbReference>
<organism evidence="26 27">
    <name type="scientific">Lingula anatina</name>
    <name type="common">Brachiopod</name>
    <name type="synonym">Lingula unguis</name>
    <dbReference type="NCBI Taxonomy" id="7574"/>
    <lineage>
        <taxon>Eukaryota</taxon>
        <taxon>Metazoa</taxon>
        <taxon>Spiralia</taxon>
        <taxon>Lophotrochozoa</taxon>
        <taxon>Brachiopoda</taxon>
        <taxon>Linguliformea</taxon>
        <taxon>Lingulata</taxon>
        <taxon>Lingulida</taxon>
        <taxon>Linguloidea</taxon>
        <taxon>Lingulidae</taxon>
        <taxon>Lingula</taxon>
    </lineage>
</organism>
<dbReference type="SUPFAM" id="SSF57196">
    <property type="entry name" value="EGF/Laminin"/>
    <property type="match status" value="6"/>
</dbReference>
<dbReference type="PROSITE" id="PS50026">
    <property type="entry name" value="EGF_3"/>
    <property type="match status" value="3"/>
</dbReference>
<dbReference type="PROSITE" id="PS00022">
    <property type="entry name" value="EGF_1"/>
    <property type="match status" value="1"/>
</dbReference>
<dbReference type="PROSITE" id="PS01209">
    <property type="entry name" value="LDLRA_1"/>
    <property type="match status" value="13"/>
</dbReference>
<dbReference type="GO" id="GO:0005509">
    <property type="term" value="F:calcium ion binding"/>
    <property type="evidence" value="ECO:0007669"/>
    <property type="project" value="InterPro"/>
</dbReference>
<feature type="disulfide bond" evidence="20">
    <location>
        <begin position="875"/>
        <end position="893"/>
    </location>
</feature>
<name>A0A1S3HE25_LINAN</name>
<feature type="disulfide bond" evidence="20">
    <location>
        <begin position="3609"/>
        <end position="3621"/>
    </location>
</feature>
<feature type="disulfide bond" evidence="20">
    <location>
        <begin position="2602"/>
        <end position="2620"/>
    </location>
</feature>
<dbReference type="GO" id="GO:0005905">
    <property type="term" value="C:clathrin-coated pit"/>
    <property type="evidence" value="ECO:0007669"/>
    <property type="project" value="UniProtKB-KW"/>
</dbReference>
<dbReference type="InterPro" id="IPR036055">
    <property type="entry name" value="LDL_receptor-like_sf"/>
</dbReference>
<feature type="disulfide bond" evidence="20">
    <location>
        <begin position="2721"/>
        <end position="2733"/>
    </location>
</feature>
<feature type="disulfide bond" evidence="20">
    <location>
        <begin position="3463"/>
        <end position="3478"/>
    </location>
</feature>
<dbReference type="Pfam" id="PF00057">
    <property type="entry name" value="Ldl_recept_a"/>
    <property type="match status" value="28"/>
</dbReference>
<dbReference type="Gene3D" id="2.10.25.10">
    <property type="entry name" value="Laminin"/>
    <property type="match status" value="7"/>
</dbReference>
<feature type="disulfide bond" evidence="20">
    <location>
        <begin position="868"/>
        <end position="880"/>
    </location>
</feature>
<feature type="disulfide bond" evidence="20">
    <location>
        <begin position="3616"/>
        <end position="3634"/>
    </location>
</feature>
<feature type="disulfide bond" evidence="20">
    <location>
        <begin position="67"/>
        <end position="79"/>
    </location>
</feature>
<dbReference type="InterPro" id="IPR049883">
    <property type="entry name" value="NOTCH1_EGF-like"/>
</dbReference>
<feature type="repeat" description="LDL-receptor class B" evidence="21">
    <location>
        <begin position="2378"/>
        <end position="2419"/>
    </location>
</feature>
<dbReference type="SUPFAM" id="SSF63825">
    <property type="entry name" value="YWTD domain"/>
    <property type="match status" value="8"/>
</dbReference>
<keyword evidence="3" id="KW-1003">Cell membrane</keyword>